<proteinExistence type="predicted"/>
<evidence type="ECO:0000313" key="3">
    <source>
        <dbReference type="Proteomes" id="UP000198744"/>
    </source>
</evidence>
<dbReference type="Proteomes" id="UP000198744">
    <property type="component" value="Unassembled WGS sequence"/>
</dbReference>
<feature type="chain" id="PRO_5011611099" description="DUF302 domain-containing protein" evidence="1">
    <location>
        <begin position="23"/>
        <end position="196"/>
    </location>
</feature>
<evidence type="ECO:0000256" key="1">
    <source>
        <dbReference type="SAM" id="SignalP"/>
    </source>
</evidence>
<keyword evidence="1" id="KW-0732">Signal</keyword>
<dbReference type="EMBL" id="FOBS01000020">
    <property type="protein sequence ID" value="SEM52704.1"/>
    <property type="molecule type" value="Genomic_DNA"/>
</dbReference>
<gene>
    <name evidence="2" type="ORF">SAMN04489760_1206</name>
</gene>
<keyword evidence="3" id="KW-1185">Reference proteome</keyword>
<dbReference type="AlphaFoldDB" id="A0A1H7Z3X9"/>
<accession>A0A1H7Z3X9</accession>
<dbReference type="RefSeq" id="WP_093884041.1">
    <property type="nucleotide sequence ID" value="NZ_FOBS01000020.1"/>
</dbReference>
<name>A0A1H7Z3X9_9BACT</name>
<reference evidence="2 3" key="1">
    <citation type="submission" date="2016-10" db="EMBL/GenBank/DDBJ databases">
        <authorList>
            <person name="de Groot N.N."/>
        </authorList>
    </citation>
    <scope>NUCLEOTIDE SEQUENCE [LARGE SCALE GENOMIC DNA]</scope>
    <source>
        <strain evidence="2 3">DSM 8423</strain>
    </source>
</reference>
<evidence type="ECO:0000313" key="2">
    <source>
        <dbReference type="EMBL" id="SEM52704.1"/>
    </source>
</evidence>
<feature type="signal peptide" evidence="1">
    <location>
        <begin position="1"/>
        <end position="22"/>
    </location>
</feature>
<protein>
    <recommendedName>
        <fullName evidence="4">DUF302 domain-containing protein</fullName>
    </recommendedName>
</protein>
<organism evidence="2 3">
    <name type="scientific">Syntrophus gentianae</name>
    <dbReference type="NCBI Taxonomy" id="43775"/>
    <lineage>
        <taxon>Bacteria</taxon>
        <taxon>Pseudomonadati</taxon>
        <taxon>Thermodesulfobacteriota</taxon>
        <taxon>Syntrophia</taxon>
        <taxon>Syntrophales</taxon>
        <taxon>Syntrophaceae</taxon>
        <taxon>Syntrophus</taxon>
    </lineage>
</organism>
<sequence>MRKTLRTSILAMFIIFSIVYGAQSSQAEDKSQTPEPAPQNNAGPTLDDTLKFVKEKINALKGFKYSGDATMVIESTSFDVGSDYMVTIKQKRVDMDSSNSSWFLESSKNWITMHAVCDLKSLYSAKVTDSCLVLFFDDNCKVFTVSKDGDPGNPEHRPIVRIDAGDADLARRLEKAFKHAVPLLEKLPKRQSGELF</sequence>
<evidence type="ECO:0008006" key="4">
    <source>
        <dbReference type="Google" id="ProtNLM"/>
    </source>
</evidence>